<sequence>MKKLLSLFILGLSISTVSLAQDKETPYFVKTYKSSEVKNLNVRTSGGGISVTGGAGDEARVEVYVRGNNGGSNLSKEEIEDRLKEYELSVKKEGETISCVAKRKSEGGWNNWKNGLSISFKIYTPEKISTDLVTSGGGISLKNLTGNLVFTTSGGGLKLQNLGGNVKGRTSGGGINISGCRDNIDVATSGGGIDAEGCKGDIRLSTSGGGLTLKKLDGTIKATTSGGGIRAEEISGDFVTSTSGGSIKLEDITASVKASTSGGGISADIKSLGKYLSLSTSAGSIHVRMPMDKGMDLDLDGQRVKVPTLSKFSGTVEKDRVKGSLNGGGIAVRMDANSGGVYINE</sequence>
<keyword evidence="3" id="KW-1185">Reference proteome</keyword>
<dbReference type="EMBL" id="BMKK01000018">
    <property type="protein sequence ID" value="GGD81771.1"/>
    <property type="molecule type" value="Genomic_DNA"/>
</dbReference>
<dbReference type="PANTHER" id="PTHR34094:SF1">
    <property type="entry name" value="PROTEIN FAM185A"/>
    <property type="match status" value="1"/>
</dbReference>
<reference evidence="2" key="1">
    <citation type="journal article" date="2014" name="Int. J. Syst. Evol. Microbiol.">
        <title>Complete genome sequence of Corynebacterium casei LMG S-19264T (=DSM 44701T), isolated from a smear-ripened cheese.</title>
        <authorList>
            <consortium name="US DOE Joint Genome Institute (JGI-PGF)"/>
            <person name="Walter F."/>
            <person name="Albersmeier A."/>
            <person name="Kalinowski J."/>
            <person name="Ruckert C."/>
        </authorList>
    </citation>
    <scope>NUCLEOTIDE SEQUENCE</scope>
    <source>
        <strain evidence="2">CGMCC 1.15958</strain>
    </source>
</reference>
<keyword evidence="1" id="KW-0732">Signal</keyword>
<evidence type="ECO:0008006" key="4">
    <source>
        <dbReference type="Google" id="ProtNLM"/>
    </source>
</evidence>
<dbReference type="AlphaFoldDB" id="A0A916Z8R1"/>
<evidence type="ECO:0000313" key="3">
    <source>
        <dbReference type="Proteomes" id="UP000609064"/>
    </source>
</evidence>
<proteinExistence type="predicted"/>
<dbReference type="RefSeq" id="WP_188771134.1">
    <property type="nucleotide sequence ID" value="NZ_BMKK01000018.1"/>
</dbReference>
<evidence type="ECO:0000313" key="2">
    <source>
        <dbReference type="EMBL" id="GGD81771.1"/>
    </source>
</evidence>
<evidence type="ECO:0000256" key="1">
    <source>
        <dbReference type="SAM" id="SignalP"/>
    </source>
</evidence>
<organism evidence="2 3">
    <name type="scientific">Emticicia aquatilis</name>
    <dbReference type="NCBI Taxonomy" id="1537369"/>
    <lineage>
        <taxon>Bacteria</taxon>
        <taxon>Pseudomonadati</taxon>
        <taxon>Bacteroidota</taxon>
        <taxon>Cytophagia</taxon>
        <taxon>Cytophagales</taxon>
        <taxon>Leadbetterellaceae</taxon>
        <taxon>Emticicia</taxon>
    </lineage>
</organism>
<feature type="signal peptide" evidence="1">
    <location>
        <begin position="1"/>
        <end position="20"/>
    </location>
</feature>
<name>A0A916Z8R1_9BACT</name>
<gene>
    <name evidence="2" type="ORF">GCM10011514_52290</name>
</gene>
<comment type="caution">
    <text evidence="2">The sequence shown here is derived from an EMBL/GenBank/DDBJ whole genome shotgun (WGS) entry which is preliminary data.</text>
</comment>
<feature type="chain" id="PRO_5037644972" description="Adhesin domain-containing protein" evidence="1">
    <location>
        <begin position="21"/>
        <end position="345"/>
    </location>
</feature>
<dbReference type="PANTHER" id="PTHR34094">
    <property type="match status" value="1"/>
</dbReference>
<dbReference type="Proteomes" id="UP000609064">
    <property type="component" value="Unassembled WGS sequence"/>
</dbReference>
<protein>
    <recommendedName>
        <fullName evidence="4">Adhesin domain-containing protein</fullName>
    </recommendedName>
</protein>
<reference evidence="2" key="2">
    <citation type="submission" date="2020-09" db="EMBL/GenBank/DDBJ databases">
        <authorList>
            <person name="Sun Q."/>
            <person name="Zhou Y."/>
        </authorList>
    </citation>
    <scope>NUCLEOTIDE SEQUENCE</scope>
    <source>
        <strain evidence="2">CGMCC 1.15958</strain>
    </source>
</reference>
<accession>A0A916Z8R1</accession>